<evidence type="ECO:0000313" key="1">
    <source>
        <dbReference type="EMBL" id="CEK53513.1"/>
    </source>
</evidence>
<name>A0A0B6YBM8_9EUPU</name>
<organism evidence="1">
    <name type="scientific">Arion vulgaris</name>
    <dbReference type="NCBI Taxonomy" id="1028688"/>
    <lineage>
        <taxon>Eukaryota</taxon>
        <taxon>Metazoa</taxon>
        <taxon>Spiralia</taxon>
        <taxon>Lophotrochozoa</taxon>
        <taxon>Mollusca</taxon>
        <taxon>Gastropoda</taxon>
        <taxon>Heterobranchia</taxon>
        <taxon>Euthyneura</taxon>
        <taxon>Panpulmonata</taxon>
        <taxon>Eupulmonata</taxon>
        <taxon>Stylommatophora</taxon>
        <taxon>Helicina</taxon>
        <taxon>Arionoidea</taxon>
        <taxon>Arionidae</taxon>
        <taxon>Arion</taxon>
    </lineage>
</organism>
<dbReference type="EMBL" id="HACG01006648">
    <property type="protein sequence ID" value="CEK53513.1"/>
    <property type="molecule type" value="Transcribed_RNA"/>
</dbReference>
<gene>
    <name evidence="1" type="primary">ORF20558</name>
</gene>
<protein>
    <submittedName>
        <fullName evidence="1">Uncharacterized protein</fullName>
    </submittedName>
</protein>
<proteinExistence type="predicted"/>
<accession>A0A0B6YBM8</accession>
<sequence length="63" mass="7097">MARFDISGYCKPSNHELCQSSASLGQILFDISDHYNPGSPEVFRSLNCSSIHRVINFCVKFKT</sequence>
<reference evidence="1" key="1">
    <citation type="submission" date="2014-12" db="EMBL/GenBank/DDBJ databases">
        <title>Insight into the proteome of Arion vulgaris.</title>
        <authorList>
            <person name="Aradska J."/>
            <person name="Bulat T."/>
            <person name="Smidak R."/>
            <person name="Sarate P."/>
            <person name="Gangsoo J."/>
            <person name="Sialana F."/>
            <person name="Bilban M."/>
            <person name="Lubec G."/>
        </authorList>
    </citation>
    <scope>NUCLEOTIDE SEQUENCE</scope>
    <source>
        <tissue evidence="1">Skin</tissue>
    </source>
</reference>
<dbReference type="AlphaFoldDB" id="A0A0B6YBM8"/>